<protein>
    <submittedName>
        <fullName evidence="2">Xylose isomerase-like protein</fullName>
    </submittedName>
</protein>
<organism evidence="2 3">
    <name type="scientific">Microthyrium microscopicum</name>
    <dbReference type="NCBI Taxonomy" id="703497"/>
    <lineage>
        <taxon>Eukaryota</taxon>
        <taxon>Fungi</taxon>
        <taxon>Dikarya</taxon>
        <taxon>Ascomycota</taxon>
        <taxon>Pezizomycotina</taxon>
        <taxon>Dothideomycetes</taxon>
        <taxon>Dothideomycetes incertae sedis</taxon>
        <taxon>Microthyriales</taxon>
        <taxon>Microthyriaceae</taxon>
        <taxon>Microthyrium</taxon>
    </lineage>
</organism>
<name>A0A6A6UPB6_9PEZI</name>
<dbReference type="Proteomes" id="UP000799302">
    <property type="component" value="Unassembled WGS sequence"/>
</dbReference>
<proteinExistence type="predicted"/>
<keyword evidence="2" id="KW-0413">Isomerase</keyword>
<dbReference type="Pfam" id="PF01261">
    <property type="entry name" value="AP_endonuc_2"/>
    <property type="match status" value="1"/>
</dbReference>
<accession>A0A6A6UPB6</accession>
<dbReference type="EMBL" id="MU004231">
    <property type="protein sequence ID" value="KAF2672734.1"/>
    <property type="molecule type" value="Genomic_DNA"/>
</dbReference>
<dbReference type="GO" id="GO:0016853">
    <property type="term" value="F:isomerase activity"/>
    <property type="evidence" value="ECO:0007669"/>
    <property type="project" value="UniProtKB-KW"/>
</dbReference>
<evidence type="ECO:0000259" key="1">
    <source>
        <dbReference type="Pfam" id="PF01261"/>
    </source>
</evidence>
<evidence type="ECO:0000313" key="3">
    <source>
        <dbReference type="Proteomes" id="UP000799302"/>
    </source>
</evidence>
<dbReference type="InterPro" id="IPR013022">
    <property type="entry name" value="Xyl_isomerase-like_TIM-brl"/>
</dbReference>
<dbReference type="PANTHER" id="PTHR12110">
    <property type="entry name" value="HYDROXYPYRUVATE ISOMERASE"/>
    <property type="match status" value="1"/>
</dbReference>
<dbReference type="InterPro" id="IPR036237">
    <property type="entry name" value="Xyl_isomerase-like_sf"/>
</dbReference>
<keyword evidence="3" id="KW-1185">Reference proteome</keyword>
<dbReference type="OrthoDB" id="5360893at2759"/>
<dbReference type="PANTHER" id="PTHR12110:SF21">
    <property type="entry name" value="XYLOSE ISOMERASE-LIKE TIM BARREL DOMAIN-CONTAINING PROTEIN"/>
    <property type="match status" value="1"/>
</dbReference>
<sequence>MDVVQSHCPIHVIAMLPFFWGKDANVAGTRYDVYESESILDEGHRSPQQGWTAKIGFSRRTPVKFLSGLEPGLLFPQIGIFNASSECTRSPQIHLHLSESYFETHFILPLDPNTLSSAIKMRHTAAISSMSLGRAWLHDLPHKLDQAKRYGLKGIELFYEDLEYVAKDFPGETKDSSLIAASRHVRTLCDQRGLEIICLQPFMHYEGLRDRAHHQQRVAEMKLWLKLANILGTQLILIPSSFLPEDEITDDLDVIVADLREVAELGLAESPPIRFAYEALCWGTYINTWEQSWDIVTKVEMPNFGICIDTFNIAGRVYADPASTSGTTQNADVDSMMSTQRLRNTLDVRKVFLVQLVDAARLKTPMGPGHEEYNPSQKARMSWSRGHRLFYGEQQLGGYLPVLDILKAVLDLGYEGWISAELFNNLMSNPAPEVPQTLAKRAAISWQKLLKDLGARSPQAETRL</sequence>
<dbReference type="Gene3D" id="3.20.20.150">
    <property type="entry name" value="Divalent-metal-dependent TIM barrel enzymes"/>
    <property type="match status" value="1"/>
</dbReference>
<evidence type="ECO:0000313" key="2">
    <source>
        <dbReference type="EMBL" id="KAF2672734.1"/>
    </source>
</evidence>
<feature type="domain" description="Xylose isomerase-like TIM barrel" evidence="1">
    <location>
        <begin position="144"/>
        <end position="431"/>
    </location>
</feature>
<dbReference type="SUPFAM" id="SSF51658">
    <property type="entry name" value="Xylose isomerase-like"/>
    <property type="match status" value="1"/>
</dbReference>
<dbReference type="AlphaFoldDB" id="A0A6A6UPB6"/>
<dbReference type="InterPro" id="IPR050312">
    <property type="entry name" value="IolE/XylAMocC-like"/>
</dbReference>
<reference evidence="2" key="1">
    <citation type="journal article" date="2020" name="Stud. Mycol.">
        <title>101 Dothideomycetes genomes: a test case for predicting lifestyles and emergence of pathogens.</title>
        <authorList>
            <person name="Haridas S."/>
            <person name="Albert R."/>
            <person name="Binder M."/>
            <person name="Bloem J."/>
            <person name="Labutti K."/>
            <person name="Salamov A."/>
            <person name="Andreopoulos B."/>
            <person name="Baker S."/>
            <person name="Barry K."/>
            <person name="Bills G."/>
            <person name="Bluhm B."/>
            <person name="Cannon C."/>
            <person name="Castanera R."/>
            <person name="Culley D."/>
            <person name="Daum C."/>
            <person name="Ezra D."/>
            <person name="Gonzalez J."/>
            <person name="Henrissat B."/>
            <person name="Kuo A."/>
            <person name="Liang C."/>
            <person name="Lipzen A."/>
            <person name="Lutzoni F."/>
            <person name="Magnuson J."/>
            <person name="Mondo S."/>
            <person name="Nolan M."/>
            <person name="Ohm R."/>
            <person name="Pangilinan J."/>
            <person name="Park H.-J."/>
            <person name="Ramirez L."/>
            <person name="Alfaro M."/>
            <person name="Sun H."/>
            <person name="Tritt A."/>
            <person name="Yoshinaga Y."/>
            <person name="Zwiers L.-H."/>
            <person name="Turgeon B."/>
            <person name="Goodwin S."/>
            <person name="Spatafora J."/>
            <person name="Crous P."/>
            <person name="Grigoriev I."/>
        </authorList>
    </citation>
    <scope>NUCLEOTIDE SEQUENCE</scope>
    <source>
        <strain evidence="2">CBS 115976</strain>
    </source>
</reference>
<gene>
    <name evidence="2" type="ORF">BT63DRAFT_450759</name>
</gene>